<protein>
    <submittedName>
        <fullName evidence="2">Uncharacterized protein</fullName>
    </submittedName>
</protein>
<feature type="compositionally biased region" description="Basic and acidic residues" evidence="1">
    <location>
        <begin position="61"/>
        <end position="77"/>
    </location>
</feature>
<dbReference type="Gramene" id="TraesJUL7A03G03898750.1">
    <property type="protein sequence ID" value="TraesJUL7A03G03898750.1.CDS1"/>
    <property type="gene ID" value="TraesJUL7A03G03898750"/>
</dbReference>
<dbReference type="Proteomes" id="UP000019116">
    <property type="component" value="Chromosome 7A"/>
</dbReference>
<name>A0A3B6RFQ4_WHEAT</name>
<dbReference type="AlphaFoldDB" id="A0A3B6RFQ4"/>
<dbReference type="Gramene" id="TraesCAD_scaffold_018388_01G000600.1">
    <property type="protein sequence ID" value="TraesCAD_scaffold_018388_01G000600.1"/>
    <property type="gene ID" value="TraesCAD_scaffold_018388_01G000600"/>
</dbReference>
<dbReference type="Gramene" id="TraesARI7A03G03834660.1">
    <property type="protein sequence ID" value="TraesARI7A03G03834660.1.CDS1"/>
    <property type="gene ID" value="TraesARI7A03G03834660"/>
</dbReference>
<dbReference type="Gramene" id="TraesNOR7A03G03906570.1">
    <property type="protein sequence ID" value="TraesNOR7A03G03906570.1.CDS1"/>
    <property type="gene ID" value="TraesNOR7A03G03906570"/>
</dbReference>
<dbReference type="OMA" id="HAIVWSC"/>
<dbReference type="Gramene" id="TraesSYM7A03G03814860.1">
    <property type="protein sequence ID" value="TraesSYM7A03G03814860.1.CDS1"/>
    <property type="gene ID" value="TraesSYM7A03G03814860"/>
</dbReference>
<dbReference type="Gramene" id="TraesSTA7A03G03858590.1">
    <property type="protein sequence ID" value="TraesSTA7A03G03858590.1.CDS1"/>
    <property type="gene ID" value="TraesSTA7A03G03858590"/>
</dbReference>
<dbReference type="Gramene" id="TraesLAC7A03G03816360.1">
    <property type="protein sequence ID" value="TraesLAC7A03G03816360.1.CDS1"/>
    <property type="gene ID" value="TraesLAC7A03G03816360"/>
</dbReference>
<proteinExistence type="predicted"/>
<dbReference type="Gramene" id="TraesRN7A0100392500.1">
    <property type="protein sequence ID" value="TraesRN7A0100392500.1"/>
    <property type="gene ID" value="TraesRN7A0100392500"/>
</dbReference>
<evidence type="ECO:0000313" key="3">
    <source>
        <dbReference type="Proteomes" id="UP000019116"/>
    </source>
</evidence>
<dbReference type="EnsemblPlants" id="TraesCS7A02G180300.1">
    <property type="protein sequence ID" value="TraesCS7A02G180300.1.cds1"/>
    <property type="gene ID" value="TraesCS7A02G180300"/>
</dbReference>
<reference evidence="2" key="1">
    <citation type="submission" date="2018-08" db="EMBL/GenBank/DDBJ databases">
        <authorList>
            <person name="Rossello M."/>
        </authorList>
    </citation>
    <scope>NUCLEOTIDE SEQUENCE [LARGE SCALE GENOMIC DNA]</scope>
    <source>
        <strain evidence="2">cv. Chinese Spring</strain>
    </source>
</reference>
<reference evidence="2" key="2">
    <citation type="submission" date="2018-10" db="UniProtKB">
        <authorList>
            <consortium name="EnsemblPlants"/>
        </authorList>
    </citation>
    <scope>IDENTIFICATION</scope>
</reference>
<dbReference type="Gramene" id="TraesWEE_scaffold_031714_01G000300.1">
    <property type="protein sequence ID" value="TraesWEE_scaffold_031714_01G000300.1"/>
    <property type="gene ID" value="TraesWEE_scaffold_031714_01G000300"/>
</dbReference>
<accession>A0A3B6RFQ4</accession>
<organism evidence="2">
    <name type="scientific">Triticum aestivum</name>
    <name type="common">Wheat</name>
    <dbReference type="NCBI Taxonomy" id="4565"/>
    <lineage>
        <taxon>Eukaryota</taxon>
        <taxon>Viridiplantae</taxon>
        <taxon>Streptophyta</taxon>
        <taxon>Embryophyta</taxon>
        <taxon>Tracheophyta</taxon>
        <taxon>Spermatophyta</taxon>
        <taxon>Magnoliopsida</taxon>
        <taxon>Liliopsida</taxon>
        <taxon>Poales</taxon>
        <taxon>Poaceae</taxon>
        <taxon>BOP clade</taxon>
        <taxon>Pooideae</taxon>
        <taxon>Triticodae</taxon>
        <taxon>Triticeae</taxon>
        <taxon>Triticinae</taxon>
        <taxon>Triticum</taxon>
    </lineage>
</organism>
<evidence type="ECO:0000313" key="2">
    <source>
        <dbReference type="EnsemblPlants" id="TraesCS7A02G180300.1.cds1"/>
    </source>
</evidence>
<sequence>MTPDSHLLLRESIYTHRAPSLRCATPPRSVVFDAEEETPLHLWAHRRPPAAMSCKSSSGKARMESRSSRRRPQEGKRPHAIVWSCAAGPGLSSEESDPRAEEVGELHNDPQEESDIRRHRAVCFRPEQPYLCFRPEQPYLYTLTESAGITSMVNCKKKTEEMR</sequence>
<keyword evidence="3" id="KW-1185">Reference proteome</keyword>
<dbReference type="Gramene" id="TraesCS7A03G0420500.1">
    <property type="protein sequence ID" value="TraesCS7A03G0420500.1.CDS1"/>
    <property type="gene ID" value="TraesCS7A03G0420500"/>
</dbReference>
<evidence type="ECO:0000256" key="1">
    <source>
        <dbReference type="SAM" id="MobiDB-lite"/>
    </source>
</evidence>
<feature type="region of interest" description="Disordered" evidence="1">
    <location>
        <begin position="48"/>
        <end position="114"/>
    </location>
</feature>
<feature type="compositionally biased region" description="Basic and acidic residues" evidence="1">
    <location>
        <begin position="96"/>
        <end position="114"/>
    </location>
</feature>
<dbReference type="Gramene" id="TraesMAC7A03G03864870.1">
    <property type="protein sequence ID" value="TraesMAC7A03G03864870.1.CDS1"/>
    <property type="gene ID" value="TraesMAC7A03G03864870"/>
</dbReference>
<dbReference type="Gramene" id="TraesCS7A02G180300.1">
    <property type="protein sequence ID" value="TraesCS7A02G180300.1.cds1"/>
    <property type="gene ID" value="TraesCS7A02G180300"/>
</dbReference>
<dbReference type="Gramene" id="TraesJAG7A03G03844960.1">
    <property type="protein sequence ID" value="TraesJAG7A03G03844960.1.CDS1"/>
    <property type="gene ID" value="TraesJAG7A03G03844960"/>
</dbReference>